<feature type="domain" description="HTH lysR-type" evidence="5">
    <location>
        <begin position="1"/>
        <end position="58"/>
    </location>
</feature>
<dbReference type="InterPro" id="IPR036390">
    <property type="entry name" value="WH_DNA-bd_sf"/>
</dbReference>
<organism evidence="6 7">
    <name type="scientific">Paraburkholderia xenovorans (strain LB400)</name>
    <dbReference type="NCBI Taxonomy" id="266265"/>
    <lineage>
        <taxon>Bacteria</taxon>
        <taxon>Pseudomonadati</taxon>
        <taxon>Pseudomonadota</taxon>
        <taxon>Betaproteobacteria</taxon>
        <taxon>Burkholderiales</taxon>
        <taxon>Burkholderiaceae</taxon>
        <taxon>Paraburkholderia</taxon>
    </lineage>
</organism>
<keyword evidence="7" id="KW-1185">Reference proteome</keyword>
<dbReference type="GO" id="GO:0003700">
    <property type="term" value="F:DNA-binding transcription factor activity"/>
    <property type="evidence" value="ECO:0007669"/>
    <property type="project" value="InterPro"/>
</dbReference>
<dbReference type="EMBL" id="CP000271">
    <property type="protein sequence ID" value="ABE34070.1"/>
    <property type="molecule type" value="Genomic_DNA"/>
</dbReference>
<keyword evidence="3" id="KW-0238">DNA-binding</keyword>
<dbReference type="SUPFAM" id="SSF53850">
    <property type="entry name" value="Periplasmic binding protein-like II"/>
    <property type="match status" value="1"/>
</dbReference>
<dbReference type="AlphaFoldDB" id="Q13PB9"/>
<dbReference type="STRING" id="266265.Bxe_B1899"/>
<evidence type="ECO:0000256" key="1">
    <source>
        <dbReference type="ARBA" id="ARBA00009437"/>
    </source>
</evidence>
<evidence type="ECO:0000313" key="7">
    <source>
        <dbReference type="Proteomes" id="UP000001817"/>
    </source>
</evidence>
<dbReference type="GO" id="GO:0000976">
    <property type="term" value="F:transcription cis-regulatory region binding"/>
    <property type="evidence" value="ECO:0007669"/>
    <property type="project" value="TreeGrafter"/>
</dbReference>
<dbReference type="Proteomes" id="UP000001817">
    <property type="component" value="Chromosome 2"/>
</dbReference>
<comment type="similarity">
    <text evidence="1">Belongs to the LysR transcriptional regulatory family.</text>
</comment>
<dbReference type="PANTHER" id="PTHR30126">
    <property type="entry name" value="HTH-TYPE TRANSCRIPTIONAL REGULATOR"/>
    <property type="match status" value="1"/>
</dbReference>
<dbReference type="eggNOG" id="COG0583">
    <property type="taxonomic scope" value="Bacteria"/>
</dbReference>
<name>Q13PB9_PARXL</name>
<accession>Q13PB9</accession>
<sequence length="286" mass="31196">MLIRSLRAFLAFHDSGTLVAAAARVHLSQAAVSVQMKMLEEELGVTLFERTRRSLRLTAAGEQLVPLAIQLLAQYERMRGLGSTRSVAGMLSLGIITTQLTGRFSELLVRLKDSHPQLDVRVTTGISGDLVDKVARGELDAAVVTRPLAPIDASLIAHPLFSEPFGLIAPIERSGTPLRELLATTPFLQFDREAWTGAMVEAYLRRKRLTFTPIIELNSLEAIAAMVARGLGVSIVPIVQGAAWHRFASLRITRLAGFSRSVVLIEPREHAAAPLTATLRTSFDET</sequence>
<proteinExistence type="inferred from homology"/>
<dbReference type="InterPro" id="IPR036388">
    <property type="entry name" value="WH-like_DNA-bd_sf"/>
</dbReference>
<dbReference type="InterPro" id="IPR005119">
    <property type="entry name" value="LysR_subst-bd"/>
</dbReference>
<evidence type="ECO:0000313" key="6">
    <source>
        <dbReference type="EMBL" id="ABE34070.1"/>
    </source>
</evidence>
<dbReference type="OrthoDB" id="8707631at2"/>
<dbReference type="Pfam" id="PF03466">
    <property type="entry name" value="LysR_substrate"/>
    <property type="match status" value="1"/>
</dbReference>
<evidence type="ECO:0000256" key="4">
    <source>
        <dbReference type="ARBA" id="ARBA00023163"/>
    </source>
</evidence>
<keyword evidence="2" id="KW-0805">Transcription regulation</keyword>
<dbReference type="PROSITE" id="PS50931">
    <property type="entry name" value="HTH_LYSR"/>
    <property type="match status" value="1"/>
</dbReference>
<dbReference type="Pfam" id="PF00126">
    <property type="entry name" value="HTH_1"/>
    <property type="match status" value="1"/>
</dbReference>
<dbReference type="PRINTS" id="PR00039">
    <property type="entry name" value="HTHLYSR"/>
</dbReference>
<reference evidence="6 7" key="1">
    <citation type="journal article" date="2006" name="Proc. Natl. Acad. Sci. U.S.A.">
        <title>Burkholderia xenovorans LB400 harbors a multi-replicon, 9.73-Mbp genome shaped for versatility.</title>
        <authorList>
            <person name="Chain P.S."/>
            <person name="Denef V.J."/>
            <person name="Konstantinidis K.T."/>
            <person name="Vergez L.M."/>
            <person name="Agullo L."/>
            <person name="Reyes V.L."/>
            <person name="Hauser L."/>
            <person name="Cordova M."/>
            <person name="Gomez L."/>
            <person name="Gonzalez M."/>
            <person name="Land M."/>
            <person name="Lao V."/>
            <person name="Larimer F."/>
            <person name="LiPuma J.J."/>
            <person name="Mahenthiralingam E."/>
            <person name="Malfatti S.A."/>
            <person name="Marx C.J."/>
            <person name="Parnell J.J."/>
            <person name="Ramette A."/>
            <person name="Richardson P."/>
            <person name="Seeger M."/>
            <person name="Smith D."/>
            <person name="Spilker T."/>
            <person name="Sul W.J."/>
            <person name="Tsoi T.V."/>
            <person name="Ulrich L.E."/>
            <person name="Zhulin I.B."/>
            <person name="Tiedje J.M."/>
        </authorList>
    </citation>
    <scope>NUCLEOTIDE SEQUENCE [LARGE SCALE GENOMIC DNA]</scope>
    <source>
        <strain evidence="6 7">LB400</strain>
    </source>
</reference>
<dbReference type="Gene3D" id="1.10.10.10">
    <property type="entry name" value="Winged helix-like DNA-binding domain superfamily/Winged helix DNA-binding domain"/>
    <property type="match status" value="1"/>
</dbReference>
<evidence type="ECO:0000256" key="2">
    <source>
        <dbReference type="ARBA" id="ARBA00023015"/>
    </source>
</evidence>
<dbReference type="PANTHER" id="PTHR30126:SF94">
    <property type="entry name" value="LYSR FAMILY TRANSCRIPTIONAL REGULATOR"/>
    <property type="match status" value="1"/>
</dbReference>
<dbReference type="RefSeq" id="WP_011491420.1">
    <property type="nucleotide sequence ID" value="NC_007952.1"/>
</dbReference>
<dbReference type="Gene3D" id="3.40.190.290">
    <property type="match status" value="1"/>
</dbReference>
<evidence type="ECO:0000259" key="5">
    <source>
        <dbReference type="PROSITE" id="PS50931"/>
    </source>
</evidence>
<dbReference type="KEGG" id="bxe:Bxe_B1899"/>
<dbReference type="InterPro" id="IPR000847">
    <property type="entry name" value="LysR_HTH_N"/>
</dbReference>
<dbReference type="FunFam" id="1.10.10.10:FF:000001">
    <property type="entry name" value="LysR family transcriptional regulator"/>
    <property type="match status" value="1"/>
</dbReference>
<dbReference type="SUPFAM" id="SSF46785">
    <property type="entry name" value="Winged helix' DNA-binding domain"/>
    <property type="match status" value="1"/>
</dbReference>
<gene>
    <name evidence="6" type="ORF">Bxe_B1899</name>
</gene>
<evidence type="ECO:0000256" key="3">
    <source>
        <dbReference type="ARBA" id="ARBA00023125"/>
    </source>
</evidence>
<keyword evidence="4" id="KW-0804">Transcription</keyword>
<dbReference type="PATRIC" id="fig|266265.5.peg.5836"/>
<protein>
    <submittedName>
        <fullName evidence="6">Transcriptional regulator, LysR family</fullName>
    </submittedName>
</protein>
<dbReference type="KEGG" id="bxb:DR64_7208"/>